<reference evidence="1" key="2">
    <citation type="submission" date="2021-04" db="EMBL/GenBank/DDBJ databases">
        <authorList>
            <person name="Gilroy R."/>
        </authorList>
    </citation>
    <scope>NUCLEOTIDE SEQUENCE</scope>
    <source>
        <strain evidence="1">ChiHejej3B27-3195</strain>
    </source>
</reference>
<keyword evidence="1" id="KW-0503">Monooxygenase</keyword>
<dbReference type="InterPro" id="IPR011008">
    <property type="entry name" value="Dimeric_a/b-barrel"/>
</dbReference>
<keyword evidence="1" id="KW-0560">Oxidoreductase</keyword>
<accession>A0A9D2A7J4</accession>
<dbReference type="GO" id="GO:0004497">
    <property type="term" value="F:monooxygenase activity"/>
    <property type="evidence" value="ECO:0007669"/>
    <property type="project" value="UniProtKB-KW"/>
</dbReference>
<organism evidence="1 2">
    <name type="scientific">Candidatus Nesterenkonia stercoripullorum</name>
    <dbReference type="NCBI Taxonomy" id="2838701"/>
    <lineage>
        <taxon>Bacteria</taxon>
        <taxon>Bacillati</taxon>
        <taxon>Actinomycetota</taxon>
        <taxon>Actinomycetes</taxon>
        <taxon>Micrococcales</taxon>
        <taxon>Micrococcaceae</taxon>
        <taxon>Nesterenkonia</taxon>
    </lineage>
</organism>
<name>A0A9D2A7J4_9MICC</name>
<dbReference type="AlphaFoldDB" id="A0A9D2A7J4"/>
<comment type="caution">
    <text evidence="1">The sequence shown here is derived from an EMBL/GenBank/DDBJ whole genome shotgun (WGS) entry which is preliminary data.</text>
</comment>
<reference evidence="1" key="1">
    <citation type="journal article" date="2021" name="PeerJ">
        <title>Extensive microbial diversity within the chicken gut microbiome revealed by metagenomics and culture.</title>
        <authorList>
            <person name="Gilroy R."/>
            <person name="Ravi A."/>
            <person name="Getino M."/>
            <person name="Pursley I."/>
            <person name="Horton D.L."/>
            <person name="Alikhan N.F."/>
            <person name="Baker D."/>
            <person name="Gharbi K."/>
            <person name="Hall N."/>
            <person name="Watson M."/>
            <person name="Adriaenssens E.M."/>
            <person name="Foster-Nyarko E."/>
            <person name="Jarju S."/>
            <person name="Secka A."/>
            <person name="Antonio M."/>
            <person name="Oren A."/>
            <person name="Chaudhuri R.R."/>
            <person name="La Ragione R."/>
            <person name="Hildebrand F."/>
            <person name="Pallen M.J."/>
        </authorList>
    </citation>
    <scope>NUCLEOTIDE SEQUENCE</scope>
    <source>
        <strain evidence="1">ChiHejej3B27-3195</strain>
    </source>
</reference>
<dbReference type="Gene3D" id="3.30.70.100">
    <property type="match status" value="1"/>
</dbReference>
<sequence length="100" mass="10650">MSVTKGLLVRFDALPGKEDDVKEFLDSGRALVEEEPATTAWFAIRLGPSSFGIFDVFPDDAGRDAHLSGAVATALGEQTGKLFSEPTIEKLDVLASKLPA</sequence>
<proteinExistence type="predicted"/>
<dbReference type="Proteomes" id="UP000824151">
    <property type="component" value="Unassembled WGS sequence"/>
</dbReference>
<dbReference type="EMBL" id="DXGD01000307">
    <property type="protein sequence ID" value="HIX00129.1"/>
    <property type="molecule type" value="Genomic_DNA"/>
</dbReference>
<dbReference type="SUPFAM" id="SSF54909">
    <property type="entry name" value="Dimeric alpha+beta barrel"/>
    <property type="match status" value="1"/>
</dbReference>
<protein>
    <submittedName>
        <fullName evidence="1">Antibiotic biosynthesis monooxygenase</fullName>
    </submittedName>
</protein>
<evidence type="ECO:0000313" key="2">
    <source>
        <dbReference type="Proteomes" id="UP000824151"/>
    </source>
</evidence>
<gene>
    <name evidence="1" type="ORF">H9871_08285</name>
</gene>
<evidence type="ECO:0000313" key="1">
    <source>
        <dbReference type="EMBL" id="HIX00129.1"/>
    </source>
</evidence>